<dbReference type="GeneID" id="39988857"/>
<protein>
    <submittedName>
        <fullName evidence="2">Putative GTPase activating protein</fullName>
    </submittedName>
</protein>
<dbReference type="Gene3D" id="1.10.472.80">
    <property type="entry name" value="Ypt/Rab-GAP domain of gyp1p, domain 3"/>
    <property type="match status" value="1"/>
</dbReference>
<comment type="caution">
    <text evidence="2">The sequence shown here is derived from an EMBL/GenBank/DDBJ whole genome shotgun (WGS) entry which is preliminary data.</text>
</comment>
<dbReference type="PANTHER" id="PTHR47219">
    <property type="entry name" value="RAB GTPASE-ACTIVATING PROTEIN 1-LIKE"/>
    <property type="match status" value="1"/>
</dbReference>
<dbReference type="SMART" id="SM00164">
    <property type="entry name" value="TBC"/>
    <property type="match status" value="1"/>
</dbReference>
<evidence type="ECO:0000313" key="2">
    <source>
        <dbReference type="EMBL" id="ORC85567.1"/>
    </source>
</evidence>
<dbReference type="EMBL" id="NBCO01000034">
    <property type="protein sequence ID" value="ORC85567.1"/>
    <property type="molecule type" value="Genomic_DNA"/>
</dbReference>
<organism evidence="2 3">
    <name type="scientific">Trypanosoma theileri</name>
    <dbReference type="NCBI Taxonomy" id="67003"/>
    <lineage>
        <taxon>Eukaryota</taxon>
        <taxon>Discoba</taxon>
        <taxon>Euglenozoa</taxon>
        <taxon>Kinetoplastea</taxon>
        <taxon>Metakinetoplastina</taxon>
        <taxon>Trypanosomatida</taxon>
        <taxon>Trypanosomatidae</taxon>
        <taxon>Trypanosoma</taxon>
    </lineage>
</organism>
<gene>
    <name evidence="2" type="ORF">TM35_000341790</name>
</gene>
<keyword evidence="3" id="KW-1185">Reference proteome</keyword>
<dbReference type="Proteomes" id="UP000192257">
    <property type="component" value="Unassembled WGS sequence"/>
</dbReference>
<name>A0A1X0NLM8_9TRYP</name>
<dbReference type="RefSeq" id="XP_028879633.1">
    <property type="nucleotide sequence ID" value="XM_029029077.1"/>
</dbReference>
<accession>A0A1X0NLM8</accession>
<feature type="domain" description="Rab-GAP TBC" evidence="1">
    <location>
        <begin position="207"/>
        <end position="443"/>
    </location>
</feature>
<dbReference type="Pfam" id="PF00566">
    <property type="entry name" value="RabGAP-TBC"/>
    <property type="match status" value="1"/>
</dbReference>
<dbReference type="AlphaFoldDB" id="A0A1X0NLM8"/>
<dbReference type="OrthoDB" id="294251at2759"/>
<dbReference type="GO" id="GO:0031267">
    <property type="term" value="F:small GTPase binding"/>
    <property type="evidence" value="ECO:0007669"/>
    <property type="project" value="TreeGrafter"/>
</dbReference>
<dbReference type="InterPro" id="IPR035969">
    <property type="entry name" value="Rab-GAP_TBC_sf"/>
</dbReference>
<sequence length="548" mass="62048">MNFVADQPRPLDDFIAITGLKKTYAKECFDRFGGYAPALASFAQSYASLPDEYFDEKEKTVKNADSINRELKLIYKRARNIKSHSGKGDKGVWGAYYNHQLTPEAGKEQKSSDAAGTKVETQSKIFGSAFGITNTNTNTNTNANTNTAAPASSAFNFGFGSAPPAASSSSPSTGFSTTSPFSFGGFGQAKKEEVIEKPKETHQEREVKYCEPSHFTGPFFEMPLFWKEEVEERCPLLNLNKGFLEANRDVLRKRLEPWLKKAEFFLQPVQYVEIDNDDEETVRVIIKDADRTFFHPDHRKKFVAFLNAMFHEFKAYGQAMSYLAGLCLLVLNEEETAAVLRYVSKTYIPGHWAAEAVGFASTAWVVEHFMKELFPDVAEHLKELKIWPDTYLQKILTGLCVHVLDFKELFNFLDLFMEGGMKFLIKFSLAVVEHFRSDLLKVQSMNDINEVYEIMRLDPKVADTSDIRDILKRAPLIDLGAEGDSIDIVRSRVYDAHVAPRLQRAPKTEAFEPCEVCNKRKPKWWNDDLGAVCNECKEGAPELTYSVY</sequence>
<dbReference type="VEuPathDB" id="TriTrypDB:TM35_000341790"/>
<dbReference type="STRING" id="67003.A0A1X0NLM8"/>
<dbReference type="InterPro" id="IPR050302">
    <property type="entry name" value="Rab_GAP_TBC_domain"/>
</dbReference>
<dbReference type="InterPro" id="IPR000195">
    <property type="entry name" value="Rab-GAP-TBC_dom"/>
</dbReference>
<dbReference type="SUPFAM" id="SSF47923">
    <property type="entry name" value="Ypt/Rab-GAP domain of gyp1p"/>
    <property type="match status" value="2"/>
</dbReference>
<reference evidence="2 3" key="1">
    <citation type="submission" date="2017-03" db="EMBL/GenBank/DDBJ databases">
        <title>An alternative strategy for trypanosome survival in the mammalian bloodstream revealed through genome and transcriptome analysis of the ubiquitous bovine parasite Trypanosoma (Megatrypanum) theileri.</title>
        <authorList>
            <person name="Kelly S."/>
            <person name="Ivens A."/>
            <person name="Mott A."/>
            <person name="O'Neill E."/>
            <person name="Emms D."/>
            <person name="Macleod O."/>
            <person name="Voorheis P."/>
            <person name="Matthews J."/>
            <person name="Matthews K."/>
            <person name="Carrington M."/>
        </authorList>
    </citation>
    <scope>NUCLEOTIDE SEQUENCE [LARGE SCALE GENOMIC DNA]</scope>
    <source>
        <strain evidence="2">Edinburgh</strain>
    </source>
</reference>
<evidence type="ECO:0000313" key="3">
    <source>
        <dbReference type="Proteomes" id="UP000192257"/>
    </source>
</evidence>
<dbReference type="GO" id="GO:0005096">
    <property type="term" value="F:GTPase activator activity"/>
    <property type="evidence" value="ECO:0007669"/>
    <property type="project" value="TreeGrafter"/>
</dbReference>
<proteinExistence type="predicted"/>
<evidence type="ECO:0000259" key="1">
    <source>
        <dbReference type="SMART" id="SM00164"/>
    </source>
</evidence>
<dbReference type="PANTHER" id="PTHR47219:SF9">
    <property type="entry name" value="GTPASE ACTIVATING PROTEIN AND CENTROSOME-ASSOCIATED, ISOFORM B"/>
    <property type="match status" value="1"/>
</dbReference>